<dbReference type="Proteomes" id="UP000540787">
    <property type="component" value="Unassembled WGS sequence"/>
</dbReference>
<evidence type="ECO:0000313" key="2">
    <source>
        <dbReference type="EMBL" id="MBB6133252.1"/>
    </source>
</evidence>
<accession>A0A7W9WYM3</accession>
<keyword evidence="1" id="KW-0472">Membrane</keyword>
<dbReference type="RefSeq" id="WP_308638212.1">
    <property type="nucleotide sequence ID" value="NZ_JACHBX010000001.1"/>
</dbReference>
<protein>
    <submittedName>
        <fullName evidence="2">Ni/Fe-hydrogenase subunit HybB-like protein</fullName>
    </submittedName>
</protein>
<reference evidence="2 3" key="1">
    <citation type="submission" date="2020-08" db="EMBL/GenBank/DDBJ databases">
        <title>The Agave Microbiome: Exploring the role of microbial communities in plant adaptations to desert environments.</title>
        <authorList>
            <person name="Partida-Martinez L.P."/>
        </authorList>
    </citation>
    <scope>NUCLEOTIDE SEQUENCE [LARGE SCALE GENOMIC DNA]</scope>
    <source>
        <strain evidence="2 3">AT3.2</strain>
    </source>
</reference>
<feature type="transmembrane region" description="Helical" evidence="1">
    <location>
        <begin position="27"/>
        <end position="49"/>
    </location>
</feature>
<proteinExistence type="predicted"/>
<feature type="transmembrane region" description="Helical" evidence="1">
    <location>
        <begin position="70"/>
        <end position="93"/>
    </location>
</feature>
<gene>
    <name evidence="2" type="ORF">HD842_001363</name>
</gene>
<keyword evidence="3" id="KW-1185">Reference proteome</keyword>
<keyword evidence="1" id="KW-0812">Transmembrane</keyword>
<evidence type="ECO:0000313" key="3">
    <source>
        <dbReference type="Proteomes" id="UP000540787"/>
    </source>
</evidence>
<keyword evidence="1" id="KW-1133">Transmembrane helix</keyword>
<sequence length="104" mass="11623">MKTLPAGAVVISSTVSGNSLEIRTTMEWFPIVFFTFKALVLGTGMFFAIKWHYDQGKKENGMDRRRLVIGVAKVVLIFVVLLAVLGYLTLLLVRKLGLDWNFSG</sequence>
<dbReference type="AlphaFoldDB" id="A0A7W9WYM3"/>
<dbReference type="EMBL" id="JACHBX010000001">
    <property type="protein sequence ID" value="MBB6133252.1"/>
    <property type="molecule type" value="Genomic_DNA"/>
</dbReference>
<comment type="caution">
    <text evidence="2">The sequence shown here is derived from an EMBL/GenBank/DDBJ whole genome shotgun (WGS) entry which is preliminary data.</text>
</comment>
<organism evidence="2 3">
    <name type="scientific">Massilia aurea</name>
    <dbReference type="NCBI Taxonomy" id="373040"/>
    <lineage>
        <taxon>Bacteria</taxon>
        <taxon>Pseudomonadati</taxon>
        <taxon>Pseudomonadota</taxon>
        <taxon>Betaproteobacteria</taxon>
        <taxon>Burkholderiales</taxon>
        <taxon>Oxalobacteraceae</taxon>
        <taxon>Telluria group</taxon>
        <taxon>Massilia</taxon>
    </lineage>
</organism>
<name>A0A7W9WYM3_9BURK</name>
<evidence type="ECO:0000256" key="1">
    <source>
        <dbReference type="SAM" id="Phobius"/>
    </source>
</evidence>